<organism evidence="2 3">
    <name type="scientific">Candidatus Yanofskybacteria bacterium RIFCSPHIGHO2_02_FULL_38_22b</name>
    <dbReference type="NCBI Taxonomy" id="1802673"/>
    <lineage>
        <taxon>Bacteria</taxon>
        <taxon>Candidatus Yanofskyibacteriota</taxon>
    </lineage>
</organism>
<protein>
    <submittedName>
        <fullName evidence="2">Uncharacterized protein</fullName>
    </submittedName>
</protein>
<reference evidence="2 3" key="1">
    <citation type="journal article" date="2016" name="Nat. Commun.">
        <title>Thousands of microbial genomes shed light on interconnected biogeochemical processes in an aquifer system.</title>
        <authorList>
            <person name="Anantharaman K."/>
            <person name="Brown C.T."/>
            <person name="Hug L.A."/>
            <person name="Sharon I."/>
            <person name="Castelle C.J."/>
            <person name="Probst A.J."/>
            <person name="Thomas B.C."/>
            <person name="Singh A."/>
            <person name="Wilkins M.J."/>
            <person name="Karaoz U."/>
            <person name="Brodie E.L."/>
            <person name="Williams K.H."/>
            <person name="Hubbard S.S."/>
            <person name="Banfield J.F."/>
        </authorList>
    </citation>
    <scope>NUCLEOTIDE SEQUENCE [LARGE SCALE GENOMIC DNA]</scope>
</reference>
<sequence length="127" mass="14515">MNKAAFEHPIQGQEKSTNVWEDIDEELPATLEGTNFKIPYEQIPVRQLITRAEFAREVGQETTVQSHIGRKVSRKSFRHPLSQEDYVVIKSNRGNSPQLVFSYNNPKESEFDLDSPPSPKDVAVFQV</sequence>
<evidence type="ECO:0000313" key="3">
    <source>
        <dbReference type="Proteomes" id="UP000176834"/>
    </source>
</evidence>
<dbReference type="EMBL" id="MGJN01000014">
    <property type="protein sequence ID" value="OGN06858.1"/>
    <property type="molecule type" value="Genomic_DNA"/>
</dbReference>
<dbReference type="Proteomes" id="UP000176834">
    <property type="component" value="Unassembled WGS sequence"/>
</dbReference>
<dbReference type="AlphaFoldDB" id="A0A1F8F2F7"/>
<evidence type="ECO:0000256" key="1">
    <source>
        <dbReference type="SAM" id="MobiDB-lite"/>
    </source>
</evidence>
<proteinExistence type="predicted"/>
<accession>A0A1F8F2F7</accession>
<gene>
    <name evidence="2" type="ORF">A3B86_03100</name>
</gene>
<comment type="caution">
    <text evidence="2">The sequence shown here is derived from an EMBL/GenBank/DDBJ whole genome shotgun (WGS) entry which is preliminary data.</text>
</comment>
<name>A0A1F8F2F7_9BACT</name>
<evidence type="ECO:0000313" key="2">
    <source>
        <dbReference type="EMBL" id="OGN06858.1"/>
    </source>
</evidence>
<feature type="region of interest" description="Disordered" evidence="1">
    <location>
        <begin position="106"/>
        <end position="127"/>
    </location>
</feature>